<evidence type="ECO:0000313" key="4">
    <source>
        <dbReference type="Proteomes" id="UP000254866"/>
    </source>
</evidence>
<feature type="region of interest" description="Disordered" evidence="1">
    <location>
        <begin position="186"/>
        <end position="278"/>
    </location>
</feature>
<feature type="transmembrane region" description="Helical" evidence="2">
    <location>
        <begin position="46"/>
        <end position="64"/>
    </location>
</feature>
<sequence length="278" mass="29886">MEFSVHHLQKGKLGVHIAQAALIFIAWILEITVFTSSATIDGRPGWFFGLCFLTIPALIFLTMTPRFPRTRKFANPYALAAVDCFFCILWLSAFASQASFNSSGKCGSGCGRSKAIVAMGVFVWSVFPPFSSTPVAMQIEGLSWVLTSLMSLYGVVYYKREGYLPGASRAPQNAQMIDPDKEAFSTAPHEDEYAPVHDTDDHDSISGSHPSNYGGGPSTTHLGGGSQSSRYDGGYSGGYVPPTVHDEPTSYTGYAGSSTSAGTPGGRTQFPQARYDNV</sequence>
<dbReference type="AlphaFoldDB" id="A0A370TCS3"/>
<comment type="caution">
    <text evidence="3">The sequence shown here is derived from an EMBL/GenBank/DDBJ whole genome shotgun (WGS) entry which is preliminary data.</text>
</comment>
<dbReference type="GeneID" id="43602310"/>
<feature type="transmembrane region" description="Helical" evidence="2">
    <location>
        <begin position="76"/>
        <end position="95"/>
    </location>
</feature>
<keyword evidence="4" id="KW-1185">Reference proteome</keyword>
<dbReference type="PANTHER" id="PTHR37451">
    <property type="entry name" value="MARVEL DOMAIN"/>
    <property type="match status" value="1"/>
</dbReference>
<dbReference type="STRING" id="2656787.A0A370TCS3"/>
<feature type="compositionally biased region" description="Gly residues" evidence="1">
    <location>
        <begin position="213"/>
        <end position="226"/>
    </location>
</feature>
<proteinExistence type="predicted"/>
<dbReference type="Proteomes" id="UP000254866">
    <property type="component" value="Unassembled WGS sequence"/>
</dbReference>
<evidence type="ECO:0000313" key="3">
    <source>
        <dbReference type="EMBL" id="RDL32059.1"/>
    </source>
</evidence>
<dbReference type="OrthoDB" id="5284712at2759"/>
<reference evidence="3 4" key="1">
    <citation type="journal article" date="2018" name="IMA Fungus">
        <title>IMA Genome-F 9: Draft genome sequence of Annulohypoxylon stygium, Aspergillus mulundensis, Berkeleyomyces basicola (syn. Thielaviopsis basicola), Ceratocystis smalleyi, two Cercospora beticola strains, Coleophoma cylindrospora, Fusarium fracticaudum, Phialophora cf. hyalina, and Morchella septimelata.</title>
        <authorList>
            <person name="Wingfield B.D."/>
            <person name="Bills G.F."/>
            <person name="Dong Y."/>
            <person name="Huang W."/>
            <person name="Nel W.J."/>
            <person name="Swalarsk-Parry B.S."/>
            <person name="Vaghefi N."/>
            <person name="Wilken P.M."/>
            <person name="An Z."/>
            <person name="de Beer Z.W."/>
            <person name="De Vos L."/>
            <person name="Chen L."/>
            <person name="Duong T.A."/>
            <person name="Gao Y."/>
            <person name="Hammerbacher A."/>
            <person name="Kikkert J.R."/>
            <person name="Li Y."/>
            <person name="Li H."/>
            <person name="Li K."/>
            <person name="Li Q."/>
            <person name="Liu X."/>
            <person name="Ma X."/>
            <person name="Naidoo K."/>
            <person name="Pethybridge S.J."/>
            <person name="Sun J."/>
            <person name="Steenkamp E.T."/>
            <person name="van der Nest M.A."/>
            <person name="van Wyk S."/>
            <person name="Wingfield M.J."/>
            <person name="Xiong C."/>
            <person name="Yue Q."/>
            <person name="Zhang X."/>
        </authorList>
    </citation>
    <scope>NUCLEOTIDE SEQUENCE [LARGE SCALE GENOMIC DNA]</scope>
    <source>
        <strain evidence="3 4">BP 5553</strain>
    </source>
</reference>
<dbReference type="EMBL" id="NPIC01000011">
    <property type="protein sequence ID" value="RDL32059.1"/>
    <property type="molecule type" value="Genomic_DNA"/>
</dbReference>
<keyword evidence="2" id="KW-0812">Transmembrane</keyword>
<feature type="transmembrane region" description="Helical" evidence="2">
    <location>
        <begin position="20"/>
        <end position="40"/>
    </location>
</feature>
<keyword evidence="2" id="KW-1133">Transmembrane helix</keyword>
<feature type="transmembrane region" description="Helical" evidence="2">
    <location>
        <begin position="141"/>
        <end position="158"/>
    </location>
</feature>
<accession>A0A370TCS3</accession>
<organism evidence="3 4">
    <name type="scientific">Venustampulla echinocandica</name>
    <dbReference type="NCBI Taxonomy" id="2656787"/>
    <lineage>
        <taxon>Eukaryota</taxon>
        <taxon>Fungi</taxon>
        <taxon>Dikarya</taxon>
        <taxon>Ascomycota</taxon>
        <taxon>Pezizomycotina</taxon>
        <taxon>Leotiomycetes</taxon>
        <taxon>Helotiales</taxon>
        <taxon>Pleuroascaceae</taxon>
        <taxon>Venustampulla</taxon>
    </lineage>
</organism>
<feature type="compositionally biased region" description="Basic and acidic residues" evidence="1">
    <location>
        <begin position="186"/>
        <end position="204"/>
    </location>
</feature>
<protein>
    <recommendedName>
        <fullName evidence="5">MARVEL domain-containing protein</fullName>
    </recommendedName>
</protein>
<evidence type="ECO:0008006" key="5">
    <source>
        <dbReference type="Google" id="ProtNLM"/>
    </source>
</evidence>
<dbReference type="PANTHER" id="PTHR37451:SF3">
    <property type="entry name" value="MARVEL DOMAIN-CONTAINING PROTEIN"/>
    <property type="match status" value="1"/>
</dbReference>
<dbReference type="RefSeq" id="XP_031865991.1">
    <property type="nucleotide sequence ID" value="XM_032018084.1"/>
</dbReference>
<feature type="compositionally biased region" description="Low complexity" evidence="1">
    <location>
        <begin position="249"/>
        <end position="262"/>
    </location>
</feature>
<gene>
    <name evidence="3" type="ORF">BP5553_09461</name>
</gene>
<keyword evidence="2" id="KW-0472">Membrane</keyword>
<evidence type="ECO:0000256" key="1">
    <source>
        <dbReference type="SAM" id="MobiDB-lite"/>
    </source>
</evidence>
<evidence type="ECO:0000256" key="2">
    <source>
        <dbReference type="SAM" id="Phobius"/>
    </source>
</evidence>
<name>A0A370TCS3_9HELO</name>